<dbReference type="OrthoDB" id="9805682at2"/>
<keyword evidence="6 8" id="KW-1133">Transmembrane helix</keyword>
<proteinExistence type="inferred from homology"/>
<feature type="domain" description="Type II secretion system protein GspF" evidence="9">
    <location>
        <begin position="289"/>
        <end position="411"/>
    </location>
</feature>
<keyword evidence="4" id="KW-0997">Cell inner membrane</keyword>
<dbReference type="Gene3D" id="1.20.81.30">
    <property type="entry name" value="Type II secretion system (T2SS), domain F"/>
    <property type="match status" value="2"/>
</dbReference>
<dbReference type="Pfam" id="PF00482">
    <property type="entry name" value="T2SSF"/>
    <property type="match status" value="2"/>
</dbReference>
<organism evidence="10 11">
    <name type="scientific">Pseudoclavibacter caeni</name>
    <dbReference type="NCBI Taxonomy" id="908846"/>
    <lineage>
        <taxon>Bacteria</taxon>
        <taxon>Bacillati</taxon>
        <taxon>Actinomycetota</taxon>
        <taxon>Actinomycetes</taxon>
        <taxon>Micrococcales</taxon>
        <taxon>Microbacteriaceae</taxon>
        <taxon>Pseudoclavibacter</taxon>
    </lineage>
</organism>
<evidence type="ECO:0000313" key="11">
    <source>
        <dbReference type="Proteomes" id="UP000481339"/>
    </source>
</evidence>
<keyword evidence="11" id="KW-1185">Reference proteome</keyword>
<evidence type="ECO:0000256" key="2">
    <source>
        <dbReference type="ARBA" id="ARBA00005745"/>
    </source>
</evidence>
<feature type="transmembrane region" description="Helical" evidence="8">
    <location>
        <begin position="392"/>
        <end position="412"/>
    </location>
</feature>
<evidence type="ECO:0000256" key="5">
    <source>
        <dbReference type="ARBA" id="ARBA00022692"/>
    </source>
</evidence>
<dbReference type="EMBL" id="WBKA01000002">
    <property type="protein sequence ID" value="KAB1632940.1"/>
    <property type="molecule type" value="Genomic_DNA"/>
</dbReference>
<evidence type="ECO:0000256" key="3">
    <source>
        <dbReference type="ARBA" id="ARBA00022475"/>
    </source>
</evidence>
<feature type="domain" description="Type II secretion system protein GspF" evidence="9">
    <location>
        <begin position="87"/>
        <end position="209"/>
    </location>
</feature>
<reference evidence="10 11" key="1">
    <citation type="submission" date="2019-09" db="EMBL/GenBank/DDBJ databases">
        <title>Phylogeny of genus Pseudoclavibacter and closely related genus.</title>
        <authorList>
            <person name="Li Y."/>
        </authorList>
    </citation>
    <scope>NUCLEOTIDE SEQUENCE [LARGE SCALE GENOMIC DNA]</scope>
    <source>
        <strain evidence="10 11">JCM 16921</strain>
    </source>
</reference>
<comment type="subcellular location">
    <subcellularLocation>
        <location evidence="1">Cell inner membrane</location>
        <topology evidence="1">Multi-pass membrane protein</topology>
    </subcellularLocation>
</comment>
<gene>
    <name evidence="10" type="ORF">F8O02_03530</name>
</gene>
<dbReference type="InterPro" id="IPR003004">
    <property type="entry name" value="GspF/PilC"/>
</dbReference>
<dbReference type="InterPro" id="IPR018076">
    <property type="entry name" value="T2SS_GspF_dom"/>
</dbReference>
<name>A0A7C8BNS1_9MICO</name>
<dbReference type="Proteomes" id="UP000481339">
    <property type="component" value="Unassembled WGS sequence"/>
</dbReference>
<feature type="transmembrane region" description="Helical" evidence="8">
    <location>
        <begin position="187"/>
        <end position="208"/>
    </location>
</feature>
<comment type="caution">
    <text evidence="10">The sequence shown here is derived from an EMBL/GenBank/DDBJ whole genome shotgun (WGS) entry which is preliminary data.</text>
</comment>
<dbReference type="AlphaFoldDB" id="A0A7C8BNS1"/>
<keyword evidence="7 8" id="KW-0472">Membrane</keyword>
<dbReference type="PRINTS" id="PR00812">
    <property type="entry name" value="BCTERIALGSPF"/>
</dbReference>
<protein>
    <submittedName>
        <fullName evidence="10">Type II secretion system F family protein</fullName>
    </submittedName>
</protein>
<evidence type="ECO:0000256" key="6">
    <source>
        <dbReference type="ARBA" id="ARBA00022989"/>
    </source>
</evidence>
<evidence type="ECO:0000256" key="8">
    <source>
        <dbReference type="SAM" id="Phobius"/>
    </source>
</evidence>
<evidence type="ECO:0000256" key="4">
    <source>
        <dbReference type="ARBA" id="ARBA00022519"/>
    </source>
</evidence>
<dbReference type="PANTHER" id="PTHR30012">
    <property type="entry name" value="GENERAL SECRETION PATHWAY PROTEIN"/>
    <property type="match status" value="1"/>
</dbReference>
<sequence>MPRMGGTGMSTSTSSETDYRYEGLDRHNKRVRGSVVATTEDAAANKIQSLGILPTAITAVDRSGLNREITIPGFGKGVKLRELAIISRQMSTLISAGLPLVTVLSVTRQQVDSKVVAEALDGVRTQVEQGISLSQGFAQYSDVFPKLFVQLVEAGEVSGNLDLALQGIADAYERQVKLHDEVKSAMTYPVVVLVIAVLAVIGITWFIVPIFQDMFEQLGGELPLPTQVLVSLSHVMPWLGPLVIVLSIAVVVAYRANKDNPRVRHVLDPMLLRMPVLGKLNQKVAVGRFMSNLAVLSRAGVSLTQALATVAGTAGNAVVEDAVLRISEAVSNGESLASAMRREPVFPNTAVQMVAAGEASGELDSMLTKVAAYYDEEVQSATDRLTAVMEPIMIVVIGVIIGGMVIALYMPMFQLNTMVGNS</sequence>
<feature type="transmembrane region" description="Helical" evidence="8">
    <location>
        <begin position="228"/>
        <end position="254"/>
    </location>
</feature>
<evidence type="ECO:0000256" key="1">
    <source>
        <dbReference type="ARBA" id="ARBA00004429"/>
    </source>
</evidence>
<dbReference type="PANTHER" id="PTHR30012:SF0">
    <property type="entry name" value="TYPE II SECRETION SYSTEM PROTEIN F-RELATED"/>
    <property type="match status" value="1"/>
</dbReference>
<keyword evidence="3" id="KW-1003">Cell membrane</keyword>
<comment type="similarity">
    <text evidence="2">Belongs to the GSP F family.</text>
</comment>
<accession>A0A7C8BNS1</accession>
<dbReference type="FunFam" id="1.20.81.30:FF:000001">
    <property type="entry name" value="Type II secretion system protein F"/>
    <property type="match status" value="2"/>
</dbReference>
<evidence type="ECO:0000259" key="9">
    <source>
        <dbReference type="Pfam" id="PF00482"/>
    </source>
</evidence>
<keyword evidence="5 8" id="KW-0812">Transmembrane</keyword>
<dbReference type="GO" id="GO:0005886">
    <property type="term" value="C:plasma membrane"/>
    <property type="evidence" value="ECO:0007669"/>
    <property type="project" value="UniProtKB-SubCell"/>
</dbReference>
<evidence type="ECO:0000313" key="10">
    <source>
        <dbReference type="EMBL" id="KAB1632940.1"/>
    </source>
</evidence>
<evidence type="ECO:0000256" key="7">
    <source>
        <dbReference type="ARBA" id="ARBA00023136"/>
    </source>
</evidence>
<dbReference type="InterPro" id="IPR042094">
    <property type="entry name" value="T2SS_GspF_sf"/>
</dbReference>